<keyword evidence="2" id="KW-0285">Flavoprotein</keyword>
<organism evidence="7 8">
    <name type="scientific">Aspergillus sydowii CBS 593.65</name>
    <dbReference type="NCBI Taxonomy" id="1036612"/>
    <lineage>
        <taxon>Eukaryota</taxon>
        <taxon>Fungi</taxon>
        <taxon>Dikarya</taxon>
        <taxon>Ascomycota</taxon>
        <taxon>Pezizomycotina</taxon>
        <taxon>Eurotiomycetes</taxon>
        <taxon>Eurotiomycetidae</taxon>
        <taxon>Eurotiales</taxon>
        <taxon>Aspergillaceae</taxon>
        <taxon>Aspergillus</taxon>
        <taxon>Aspergillus subgen. Nidulantes</taxon>
    </lineage>
</organism>
<dbReference type="AlphaFoldDB" id="A0A1L9U0U2"/>
<keyword evidence="5" id="KW-0472">Membrane</keyword>
<evidence type="ECO:0000256" key="3">
    <source>
        <dbReference type="ARBA" id="ARBA00022827"/>
    </source>
</evidence>
<name>A0A1L9U0U2_9EURO</name>
<feature type="transmembrane region" description="Helical" evidence="5">
    <location>
        <begin position="631"/>
        <end position="652"/>
    </location>
</feature>
<sequence>MAFKVLIIGGSVTGLTLAAILERHGIDYTLFEKHADVAPEMGASIALLAHGSRVLDQLGCFNELLPFGVAAEGFDMYGPDGKHLGVQERLGTNLEAMLGYPIYFVERRRVLQSLWGAIKDKSKIHLSTKIAKIEIVAGVAHVETQDGRVFTGDILVGAGGIKSRTRDEMWRLAEADNHSTVADRKAIRNNCSCIFGISSGLPQVKATQTWKHFRKDRHYFCAAAPNGLTFWFLSFKTRKEADRWENLRYTNQEKEDYAAEFANDQVRSGLTFGEMYKASKTTVLVPVEEFVLRRYYYKRILLIGDSAHKMHPITGQGGNSAIEDAAFFANRLKDLLQTESNPTESEIESIFHHLQEERRPRTQMLADGARRLAHMETFGTPLLKLIMLYWFPRVPGENTLASLGESMTQGEPLKYLPLPARSNRLVPYDEEVQVTPNYRSTAASYAWICLFMCIGSLRFILPAILTNEEPFFTTESPVMLPFLHTWNRYIEYSYFAITALWTIESYRSAFSLSPILTPIPWTFLARYCGWEVALPFYFAFWVLGSSFQGFYHPWPRAILPAAARALPIAVSFSITNREAFTRFRIFTSLNSPTISHLLIPVVTALIEWGIVRVHGRRWEPVYQFGDYDVKYLDQFFLCSVVSAVGHMIMLLFDIIPDIRQGNGPLLLRTPEIFNFGVFTLLIAAWLLFTAWDLRRVNVLNLNLVTASFYSPRISHFHKISFNHLSATTHYPHINALQPSL</sequence>
<evidence type="ECO:0000259" key="6">
    <source>
        <dbReference type="Pfam" id="PF01494"/>
    </source>
</evidence>
<dbReference type="InterPro" id="IPR036188">
    <property type="entry name" value="FAD/NAD-bd_sf"/>
</dbReference>
<evidence type="ECO:0000256" key="1">
    <source>
        <dbReference type="ARBA" id="ARBA00007992"/>
    </source>
</evidence>
<dbReference type="Gene3D" id="3.50.50.60">
    <property type="entry name" value="FAD/NAD(P)-binding domain"/>
    <property type="match status" value="1"/>
</dbReference>
<feature type="domain" description="FAD-binding" evidence="6">
    <location>
        <begin position="4"/>
        <end position="340"/>
    </location>
</feature>
<evidence type="ECO:0000256" key="4">
    <source>
        <dbReference type="ARBA" id="ARBA00023002"/>
    </source>
</evidence>
<comment type="similarity">
    <text evidence="1">Belongs to the paxM FAD-dependent monooxygenase family.</text>
</comment>
<proteinExistence type="inferred from homology"/>
<dbReference type="OrthoDB" id="10029326at2759"/>
<keyword evidence="4" id="KW-0560">Oxidoreductase</keyword>
<dbReference type="PRINTS" id="PR00420">
    <property type="entry name" value="RNGMNOXGNASE"/>
</dbReference>
<dbReference type="Pfam" id="PF01494">
    <property type="entry name" value="FAD_binding_3"/>
    <property type="match status" value="1"/>
</dbReference>
<dbReference type="PANTHER" id="PTHR47356:SF2">
    <property type="entry name" value="FAD-BINDING DOMAIN-CONTAINING PROTEIN-RELATED"/>
    <property type="match status" value="1"/>
</dbReference>
<reference evidence="8" key="1">
    <citation type="journal article" date="2017" name="Genome Biol.">
        <title>Comparative genomics reveals high biological diversity and specific adaptations in the industrially and medically important fungal genus Aspergillus.</title>
        <authorList>
            <person name="de Vries R.P."/>
            <person name="Riley R."/>
            <person name="Wiebenga A."/>
            <person name="Aguilar-Osorio G."/>
            <person name="Amillis S."/>
            <person name="Uchima C.A."/>
            <person name="Anderluh G."/>
            <person name="Asadollahi M."/>
            <person name="Askin M."/>
            <person name="Barry K."/>
            <person name="Battaglia E."/>
            <person name="Bayram O."/>
            <person name="Benocci T."/>
            <person name="Braus-Stromeyer S.A."/>
            <person name="Caldana C."/>
            <person name="Canovas D."/>
            <person name="Cerqueira G.C."/>
            <person name="Chen F."/>
            <person name="Chen W."/>
            <person name="Choi C."/>
            <person name="Clum A."/>
            <person name="Dos Santos R.A."/>
            <person name="Damasio A.R."/>
            <person name="Diallinas G."/>
            <person name="Emri T."/>
            <person name="Fekete E."/>
            <person name="Flipphi M."/>
            <person name="Freyberg S."/>
            <person name="Gallo A."/>
            <person name="Gournas C."/>
            <person name="Habgood R."/>
            <person name="Hainaut M."/>
            <person name="Harispe M.L."/>
            <person name="Henrissat B."/>
            <person name="Hilden K.S."/>
            <person name="Hope R."/>
            <person name="Hossain A."/>
            <person name="Karabika E."/>
            <person name="Karaffa L."/>
            <person name="Karanyi Z."/>
            <person name="Krasevec N."/>
            <person name="Kuo A."/>
            <person name="Kusch H."/>
            <person name="LaButti K."/>
            <person name="Lagendijk E.L."/>
            <person name="Lapidus A."/>
            <person name="Levasseur A."/>
            <person name="Lindquist E."/>
            <person name="Lipzen A."/>
            <person name="Logrieco A.F."/>
            <person name="MacCabe A."/>
            <person name="Maekelae M.R."/>
            <person name="Malavazi I."/>
            <person name="Melin P."/>
            <person name="Meyer V."/>
            <person name="Mielnichuk N."/>
            <person name="Miskei M."/>
            <person name="Molnar A.P."/>
            <person name="Mule G."/>
            <person name="Ngan C.Y."/>
            <person name="Orejas M."/>
            <person name="Orosz E."/>
            <person name="Ouedraogo J.P."/>
            <person name="Overkamp K.M."/>
            <person name="Park H.-S."/>
            <person name="Perrone G."/>
            <person name="Piumi F."/>
            <person name="Punt P.J."/>
            <person name="Ram A.F."/>
            <person name="Ramon A."/>
            <person name="Rauscher S."/>
            <person name="Record E."/>
            <person name="Riano-Pachon D.M."/>
            <person name="Robert V."/>
            <person name="Roehrig J."/>
            <person name="Ruller R."/>
            <person name="Salamov A."/>
            <person name="Salih N.S."/>
            <person name="Samson R.A."/>
            <person name="Sandor E."/>
            <person name="Sanguinetti M."/>
            <person name="Schuetze T."/>
            <person name="Sepcic K."/>
            <person name="Shelest E."/>
            <person name="Sherlock G."/>
            <person name="Sophianopoulou V."/>
            <person name="Squina F.M."/>
            <person name="Sun H."/>
            <person name="Susca A."/>
            <person name="Todd R.B."/>
            <person name="Tsang A."/>
            <person name="Unkles S.E."/>
            <person name="van de Wiele N."/>
            <person name="van Rossen-Uffink D."/>
            <person name="Oliveira J.V."/>
            <person name="Vesth T.C."/>
            <person name="Visser J."/>
            <person name="Yu J.-H."/>
            <person name="Zhou M."/>
            <person name="Andersen M.R."/>
            <person name="Archer D.B."/>
            <person name="Baker S.E."/>
            <person name="Benoit I."/>
            <person name="Brakhage A.A."/>
            <person name="Braus G.H."/>
            <person name="Fischer R."/>
            <person name="Frisvad J.C."/>
            <person name="Goldman G.H."/>
            <person name="Houbraken J."/>
            <person name="Oakley B."/>
            <person name="Pocsi I."/>
            <person name="Scazzocchio C."/>
            <person name="Seiboth B."/>
            <person name="vanKuyk P.A."/>
            <person name="Wortman J."/>
            <person name="Dyer P.S."/>
            <person name="Grigoriev I.V."/>
        </authorList>
    </citation>
    <scope>NUCLEOTIDE SEQUENCE [LARGE SCALE GENOMIC DNA]</scope>
    <source>
        <strain evidence="8">CBS 593.65</strain>
    </source>
</reference>
<gene>
    <name evidence="7" type="ORF">ASPSYDRAFT_85276</name>
</gene>
<dbReference type="GO" id="GO:0004497">
    <property type="term" value="F:monooxygenase activity"/>
    <property type="evidence" value="ECO:0007669"/>
    <property type="project" value="InterPro"/>
</dbReference>
<dbReference type="GO" id="GO:0071949">
    <property type="term" value="F:FAD binding"/>
    <property type="evidence" value="ECO:0007669"/>
    <property type="project" value="InterPro"/>
</dbReference>
<dbReference type="GeneID" id="63767574"/>
<feature type="transmembrane region" description="Helical" evidence="5">
    <location>
        <begin position="594"/>
        <end position="611"/>
    </location>
</feature>
<keyword evidence="5" id="KW-1133">Transmembrane helix</keyword>
<dbReference type="SUPFAM" id="SSF51905">
    <property type="entry name" value="FAD/NAD(P)-binding domain"/>
    <property type="match status" value="1"/>
</dbReference>
<feature type="transmembrane region" description="Helical" evidence="5">
    <location>
        <begin position="672"/>
        <end position="691"/>
    </location>
</feature>
<keyword evidence="8" id="KW-1185">Reference proteome</keyword>
<keyword evidence="5" id="KW-0812">Transmembrane</keyword>
<dbReference type="EMBL" id="KV878582">
    <property type="protein sequence ID" value="OJJ65304.1"/>
    <property type="molecule type" value="Genomic_DNA"/>
</dbReference>
<evidence type="ECO:0000256" key="2">
    <source>
        <dbReference type="ARBA" id="ARBA00022630"/>
    </source>
</evidence>
<evidence type="ECO:0000256" key="5">
    <source>
        <dbReference type="SAM" id="Phobius"/>
    </source>
</evidence>
<evidence type="ECO:0000313" key="8">
    <source>
        <dbReference type="Proteomes" id="UP000184356"/>
    </source>
</evidence>
<dbReference type="PANTHER" id="PTHR47356">
    <property type="entry name" value="FAD-DEPENDENT MONOOXYGENASE ASQG-RELATED"/>
    <property type="match status" value="1"/>
</dbReference>
<dbReference type="InterPro" id="IPR050562">
    <property type="entry name" value="FAD_mOase_fung"/>
</dbReference>
<dbReference type="STRING" id="1036612.A0A1L9U0U2"/>
<evidence type="ECO:0000313" key="7">
    <source>
        <dbReference type="EMBL" id="OJJ65304.1"/>
    </source>
</evidence>
<accession>A0A1L9U0U2</accession>
<dbReference type="VEuPathDB" id="FungiDB:ASPSYDRAFT_85276"/>
<keyword evidence="3" id="KW-0274">FAD</keyword>
<dbReference type="Proteomes" id="UP000184356">
    <property type="component" value="Unassembled WGS sequence"/>
</dbReference>
<protein>
    <recommendedName>
        <fullName evidence="6">FAD-binding domain-containing protein</fullName>
    </recommendedName>
</protein>
<dbReference type="InterPro" id="IPR002938">
    <property type="entry name" value="FAD-bd"/>
</dbReference>
<dbReference type="RefSeq" id="XP_040709110.1">
    <property type="nucleotide sequence ID" value="XM_040851501.1"/>
</dbReference>